<dbReference type="InterPro" id="IPR014729">
    <property type="entry name" value="Rossmann-like_a/b/a_fold"/>
</dbReference>
<evidence type="ECO:0000313" key="3">
    <source>
        <dbReference type="Proteomes" id="UP000824200"/>
    </source>
</evidence>
<keyword evidence="1" id="KW-0436">Ligase</keyword>
<dbReference type="Proteomes" id="UP000824200">
    <property type="component" value="Unassembled WGS sequence"/>
</dbReference>
<keyword evidence="1" id="KW-0547">Nucleotide-binding</keyword>
<dbReference type="HAMAP" id="MF_01539">
    <property type="entry name" value="TmcAL"/>
    <property type="match status" value="1"/>
</dbReference>
<comment type="caution">
    <text evidence="2">The sequence shown here is derived from an EMBL/GenBank/DDBJ whole genome shotgun (WGS) entry which is preliminary data.</text>
</comment>
<comment type="catalytic activity">
    <reaction evidence="1">
        <text>cytidine(34) in elongator tRNA(Met) + acetate + ATP = N(4)-acetylcytidine(34) in elongator tRNA(Met) + AMP + diphosphate</text>
        <dbReference type="Rhea" id="RHEA:58144"/>
        <dbReference type="Rhea" id="RHEA-COMP:10693"/>
        <dbReference type="Rhea" id="RHEA-COMP:10694"/>
        <dbReference type="ChEBI" id="CHEBI:30089"/>
        <dbReference type="ChEBI" id="CHEBI:30616"/>
        <dbReference type="ChEBI" id="CHEBI:33019"/>
        <dbReference type="ChEBI" id="CHEBI:74900"/>
        <dbReference type="ChEBI" id="CHEBI:82748"/>
        <dbReference type="ChEBI" id="CHEBI:456215"/>
    </reaction>
</comment>
<feature type="binding site" evidence="1">
    <location>
        <position position="169"/>
    </location>
    <ligand>
        <name>ATP</name>
        <dbReference type="ChEBI" id="CHEBI:30616"/>
    </ligand>
</feature>
<dbReference type="GO" id="GO:0016879">
    <property type="term" value="F:ligase activity, forming carbon-nitrogen bonds"/>
    <property type="evidence" value="ECO:0007669"/>
    <property type="project" value="UniProtKB-UniRule"/>
</dbReference>
<dbReference type="Gene3D" id="3.40.50.620">
    <property type="entry name" value="HUPs"/>
    <property type="match status" value="1"/>
</dbReference>
<reference evidence="2" key="2">
    <citation type="journal article" date="2021" name="PeerJ">
        <title>Extensive microbial diversity within the chicken gut microbiome revealed by metagenomics and culture.</title>
        <authorList>
            <person name="Gilroy R."/>
            <person name="Ravi A."/>
            <person name="Getino M."/>
            <person name="Pursley I."/>
            <person name="Horton D.L."/>
            <person name="Alikhan N.F."/>
            <person name="Baker D."/>
            <person name="Gharbi K."/>
            <person name="Hall N."/>
            <person name="Watson M."/>
            <person name="Adriaenssens E.M."/>
            <person name="Foster-Nyarko E."/>
            <person name="Jarju S."/>
            <person name="Secka A."/>
            <person name="Antonio M."/>
            <person name="Oren A."/>
            <person name="Chaudhuri R.R."/>
            <person name="La Ragione R."/>
            <person name="Hildebrand F."/>
            <person name="Pallen M.J."/>
        </authorList>
    </citation>
    <scope>NUCLEOTIDE SEQUENCE</scope>
    <source>
        <strain evidence="2">CHK121-14286</strain>
    </source>
</reference>
<comment type="caution">
    <text evidence="1">Lacks conserved residue(s) required for the propagation of feature annotation.</text>
</comment>
<gene>
    <name evidence="1" type="primary">tmcAL</name>
    <name evidence="2" type="ORF">IAC95_05575</name>
</gene>
<comment type="similarity">
    <text evidence="1">Belongs to the TmcAL family.</text>
</comment>
<dbReference type="PANTHER" id="PTHR37825:SF1">
    <property type="entry name" value="TRNA(MET) CYTIDINE ACETATE LIGASE"/>
    <property type="match status" value="1"/>
</dbReference>
<dbReference type="AlphaFoldDB" id="A0A9D1E511"/>
<keyword evidence="1" id="KW-0694">RNA-binding</keyword>
<comment type="subcellular location">
    <subcellularLocation>
        <location evidence="1">Cytoplasm</location>
    </subcellularLocation>
</comment>
<dbReference type="GO" id="GO:0005524">
    <property type="term" value="F:ATP binding"/>
    <property type="evidence" value="ECO:0007669"/>
    <property type="project" value="UniProtKB-KW"/>
</dbReference>
<dbReference type="GO" id="GO:0000049">
    <property type="term" value="F:tRNA binding"/>
    <property type="evidence" value="ECO:0007669"/>
    <property type="project" value="UniProtKB-KW"/>
</dbReference>
<evidence type="ECO:0000313" key="2">
    <source>
        <dbReference type="EMBL" id="HIR66330.1"/>
    </source>
</evidence>
<accession>A0A9D1E511</accession>
<organism evidence="2 3">
    <name type="scientific">Candidatus Fimimonas gallinarum</name>
    <dbReference type="NCBI Taxonomy" id="2840821"/>
    <lineage>
        <taxon>Bacteria</taxon>
        <taxon>Pseudomonadati</taxon>
        <taxon>Myxococcota</taxon>
        <taxon>Myxococcia</taxon>
        <taxon>Myxococcales</taxon>
        <taxon>Cystobacterineae</taxon>
        <taxon>Myxococcaceae</taxon>
        <taxon>Myxococcaceae incertae sedis</taxon>
        <taxon>Candidatus Fimimonas</taxon>
    </lineage>
</organism>
<feature type="binding site" evidence="1">
    <location>
        <position position="117"/>
    </location>
    <ligand>
        <name>ATP</name>
        <dbReference type="ChEBI" id="CHEBI:30616"/>
    </ligand>
</feature>
<dbReference type="GO" id="GO:0005737">
    <property type="term" value="C:cytoplasm"/>
    <property type="evidence" value="ECO:0007669"/>
    <property type="project" value="UniProtKB-SubCell"/>
</dbReference>
<feature type="binding site" evidence="1">
    <location>
        <position position="194"/>
    </location>
    <ligand>
        <name>ATP</name>
        <dbReference type="ChEBI" id="CHEBI:30616"/>
    </ligand>
</feature>
<comment type="function">
    <text evidence="1">Catalyzes the formation of N(4)-acetylcytidine (ac(4)C) at the wobble position of elongator tRNA(Met), using acetate and ATP as substrates. First activates an acetate ion to form acetyladenylate (Ac-AMP) and then transfers the acetyl group to tRNA to form ac(4)C34.</text>
</comment>
<keyword evidence="1" id="KW-0819">tRNA processing</keyword>
<dbReference type="SUPFAM" id="SSF52374">
    <property type="entry name" value="Nucleotidylyl transferase"/>
    <property type="match status" value="1"/>
</dbReference>
<dbReference type="EC" id="6.3.4.-" evidence="1"/>
<dbReference type="Pfam" id="PF05636">
    <property type="entry name" value="HIGH_NTase1"/>
    <property type="match status" value="1"/>
</dbReference>
<dbReference type="EMBL" id="DVHL01000044">
    <property type="protein sequence ID" value="HIR66330.1"/>
    <property type="molecule type" value="Genomic_DNA"/>
</dbReference>
<dbReference type="GO" id="GO:0006400">
    <property type="term" value="P:tRNA modification"/>
    <property type="evidence" value="ECO:0007669"/>
    <property type="project" value="UniProtKB-UniRule"/>
</dbReference>
<keyword evidence="1" id="KW-0067">ATP-binding</keyword>
<name>A0A9D1E511_9BACT</name>
<protein>
    <recommendedName>
        <fullName evidence="1">tRNA(Met) cytidine acetate ligase</fullName>
        <ecNumber evidence="1">6.3.4.-</ecNumber>
    </recommendedName>
</protein>
<dbReference type="PANTHER" id="PTHR37825">
    <property type="entry name" value="TRNA(MET) CYTIDINE ACETATE LIGASE"/>
    <property type="match status" value="1"/>
</dbReference>
<dbReference type="InterPro" id="IPR008513">
    <property type="entry name" value="tRNA(Met)_cyd_acetate_ligase"/>
</dbReference>
<keyword evidence="1" id="KW-0963">Cytoplasm</keyword>
<evidence type="ECO:0000256" key="1">
    <source>
        <dbReference type="HAMAP-Rule" id="MF_01539"/>
    </source>
</evidence>
<reference evidence="2" key="1">
    <citation type="submission" date="2020-10" db="EMBL/GenBank/DDBJ databases">
        <authorList>
            <person name="Gilroy R."/>
        </authorList>
    </citation>
    <scope>NUCLEOTIDE SEQUENCE</scope>
    <source>
        <strain evidence="2">CHK121-14286</strain>
    </source>
</reference>
<proteinExistence type="inferred from homology"/>
<keyword evidence="1" id="KW-0820">tRNA-binding</keyword>
<feature type="binding site" evidence="1">
    <location>
        <begin position="25"/>
        <end position="38"/>
    </location>
    <ligand>
        <name>ATP</name>
        <dbReference type="ChEBI" id="CHEBI:30616"/>
    </ligand>
</feature>
<sequence length="366" mass="40924">MIISHNFDIVKEIDKDCTDMKSVIICEFNPLHTGHKRLLDFAATFSDEVICVMSGNFTQRGMPACCNKYKRALHALKAGAHLVVELPTIYATAPAENFALGAVRIANKLQADFLVFGSECGDIHKLNQCANLLQDGDVNAEIRRNLAAGKTYPKAVSDAVGTDILQKPNNVLAVEYLRALKKTNSCIKPITLRREDNYNGAPQQFASSSALRTDKNLRKEFSFDFVSSDINDEVEQIYCDFAVKFLSTLDKQDLQQIAGVSEGLHNRIFNADKTQGFEHFMTQIKTKRYTWLKLQRIVLNSILGVTTDKQQLSVKTTPLANALAVKKDKAYLLALTDKETDDVTKKADRLYAVLEGCKERHTLVKL</sequence>